<dbReference type="GO" id="GO:0003724">
    <property type="term" value="F:RNA helicase activity"/>
    <property type="evidence" value="ECO:0007669"/>
    <property type="project" value="UniProtKB-EC"/>
</dbReference>
<evidence type="ECO:0000256" key="3">
    <source>
        <dbReference type="ARBA" id="ARBA00022801"/>
    </source>
</evidence>
<dbReference type="GO" id="GO:0005829">
    <property type="term" value="C:cytosol"/>
    <property type="evidence" value="ECO:0007669"/>
    <property type="project" value="TreeGrafter"/>
</dbReference>
<reference evidence="15" key="1">
    <citation type="journal article" date="2019" name="Plant J.">
        <title>Chlorella vulgaris genome assembly and annotation reveals the molecular basis for metabolic acclimation to high light conditions.</title>
        <authorList>
            <person name="Cecchin M."/>
            <person name="Marcolungo L."/>
            <person name="Rossato M."/>
            <person name="Girolomoni L."/>
            <person name="Cosentino E."/>
            <person name="Cuine S."/>
            <person name="Li-Beisson Y."/>
            <person name="Delledonne M."/>
            <person name="Ballottari M."/>
        </authorList>
    </citation>
    <scope>NUCLEOTIDE SEQUENCE</scope>
    <source>
        <strain evidence="15">211/11P</strain>
    </source>
</reference>
<evidence type="ECO:0000256" key="11">
    <source>
        <dbReference type="SAM" id="MobiDB-lite"/>
    </source>
</evidence>
<dbReference type="Gene3D" id="3.40.50.300">
    <property type="entry name" value="P-loop containing nucleotide triphosphate hydrolases"/>
    <property type="match status" value="2"/>
</dbReference>
<dbReference type="GO" id="GO:0005524">
    <property type="term" value="F:ATP binding"/>
    <property type="evidence" value="ECO:0007669"/>
    <property type="project" value="UniProtKB-KW"/>
</dbReference>
<feature type="compositionally biased region" description="Low complexity" evidence="11">
    <location>
        <begin position="45"/>
        <end position="61"/>
    </location>
</feature>
<dbReference type="InterPro" id="IPR050079">
    <property type="entry name" value="DEAD_box_RNA_helicase"/>
</dbReference>
<dbReference type="SMART" id="SM00487">
    <property type="entry name" value="DEXDc"/>
    <property type="match status" value="1"/>
</dbReference>
<sequence length="627" mass="66545">MASDAIFAQLQLGISFDKQKWKKQMELFDKPAGQQVANTLTQQTAAAAAADPAGADEPAPGEGRKKKKLKTKHAAAATAAAAAADDDGISLFSRQPAGGPGTDAAAAFMDREAQVQTRDPYEEANVVRKAHRIKVSGSAPPPPLRSFAELDAKPGCSRRLLSNMAASGFTDPTPIQRQAATALLAGRELLAVAPTGSGKTLAFLLPLVMRVRALKQAEEKAAAAASTEGDEAEEEGQEVAAPAQAGGAAGKREGGGGIKAVVVSPTKELSIQTARVLKLLLPGLRLRCSVLSKSTAAGTDFSKVDVLLAQPLRLGAMAEEGKIDLSGVRLLVLDEADKLFEMGFTEQVDAVIAACSHREVVRALFSATLPEAVEGLARSVLQEPLRITVGERNTAASTVAQRLLFVGREEGKLLALRQLIGQGLRPPVLVFVSSKDRAKELHRELLYDGVHVDSIHADQSQAARQAAVDNFRLGRTWVLLATDLIGRGMDFLGVNTVVNFDFPRSTTDYIHRVGRTGRAGRSGEAVTFFMEEDAGRLRGIANVMRAAGCEVPDWMLSLKKERHHSKRKAPEADGLVTEPAANGGEQRQQRKGGKRQGGAAGGKRQGKGGRMSQQQQRPVKKAKGGES</sequence>
<evidence type="ECO:0000256" key="7">
    <source>
        <dbReference type="ARBA" id="ARBA00024355"/>
    </source>
</evidence>
<feature type="short sequence motif" description="Q motif" evidence="9">
    <location>
        <begin position="149"/>
        <end position="177"/>
    </location>
</feature>
<proteinExistence type="inferred from homology"/>
<dbReference type="GO" id="GO:0030490">
    <property type="term" value="P:maturation of SSU-rRNA"/>
    <property type="evidence" value="ECO:0007669"/>
    <property type="project" value="InterPro"/>
</dbReference>
<dbReference type="InterPro" id="IPR014014">
    <property type="entry name" value="RNA_helicase_DEAD_Q_motif"/>
</dbReference>
<feature type="region of interest" description="Disordered" evidence="11">
    <location>
        <begin position="222"/>
        <end position="254"/>
    </location>
</feature>
<dbReference type="PANTHER" id="PTHR47959">
    <property type="entry name" value="ATP-DEPENDENT RNA HELICASE RHLE-RELATED"/>
    <property type="match status" value="1"/>
</dbReference>
<comment type="caution">
    <text evidence="15">The sequence shown here is derived from an EMBL/GenBank/DDBJ whole genome shotgun (WGS) entry which is preliminary data.</text>
</comment>
<dbReference type="PROSITE" id="PS51195">
    <property type="entry name" value="Q_MOTIF"/>
    <property type="match status" value="1"/>
</dbReference>
<keyword evidence="16" id="KW-1185">Reference proteome</keyword>
<evidence type="ECO:0000313" key="15">
    <source>
        <dbReference type="EMBL" id="KAI3438725.1"/>
    </source>
</evidence>
<feature type="region of interest" description="Disordered" evidence="11">
    <location>
        <begin position="36"/>
        <end position="72"/>
    </location>
</feature>
<dbReference type="AlphaFoldDB" id="A0A9D4TZK5"/>
<reference evidence="15" key="2">
    <citation type="submission" date="2020-11" db="EMBL/GenBank/DDBJ databases">
        <authorList>
            <person name="Cecchin M."/>
            <person name="Marcolungo L."/>
            <person name="Rossato M."/>
            <person name="Girolomoni L."/>
            <person name="Cosentino E."/>
            <person name="Cuine S."/>
            <person name="Li-Beisson Y."/>
            <person name="Delledonne M."/>
            <person name="Ballottari M."/>
        </authorList>
    </citation>
    <scope>NUCLEOTIDE SEQUENCE</scope>
    <source>
        <strain evidence="15">211/11P</strain>
        <tissue evidence="15">Whole cell</tissue>
    </source>
</reference>
<evidence type="ECO:0000256" key="10">
    <source>
        <dbReference type="RuleBase" id="RU000492"/>
    </source>
</evidence>
<dbReference type="InterPro" id="IPR027417">
    <property type="entry name" value="P-loop_NTPase"/>
</dbReference>
<dbReference type="EMBL" id="SIDB01000001">
    <property type="protein sequence ID" value="KAI3438725.1"/>
    <property type="molecule type" value="Genomic_DNA"/>
</dbReference>
<dbReference type="CDD" id="cd18787">
    <property type="entry name" value="SF2_C_DEAD"/>
    <property type="match status" value="1"/>
</dbReference>
<keyword evidence="4 10" id="KW-0347">Helicase</keyword>
<feature type="compositionally biased region" description="Acidic residues" evidence="11">
    <location>
        <begin position="228"/>
        <end position="237"/>
    </location>
</feature>
<feature type="domain" description="DEAD-box RNA helicase Q" evidence="14">
    <location>
        <begin position="149"/>
        <end position="177"/>
    </location>
</feature>
<evidence type="ECO:0000256" key="1">
    <source>
        <dbReference type="ARBA" id="ARBA00012552"/>
    </source>
</evidence>
<name>A0A9D4TZK5_CHLVU</name>
<comment type="catalytic activity">
    <reaction evidence="8">
        <text>ATP + H2O = ADP + phosphate + H(+)</text>
        <dbReference type="Rhea" id="RHEA:13065"/>
        <dbReference type="ChEBI" id="CHEBI:15377"/>
        <dbReference type="ChEBI" id="CHEBI:15378"/>
        <dbReference type="ChEBI" id="CHEBI:30616"/>
        <dbReference type="ChEBI" id="CHEBI:43474"/>
        <dbReference type="ChEBI" id="CHEBI:456216"/>
        <dbReference type="EC" id="3.6.4.13"/>
    </reaction>
</comment>
<dbReference type="PROSITE" id="PS51192">
    <property type="entry name" value="HELICASE_ATP_BIND_1"/>
    <property type="match status" value="1"/>
</dbReference>
<evidence type="ECO:0000256" key="2">
    <source>
        <dbReference type="ARBA" id="ARBA00022741"/>
    </source>
</evidence>
<dbReference type="InterPro" id="IPR001650">
    <property type="entry name" value="Helicase_C-like"/>
</dbReference>
<feature type="compositionally biased region" description="Basic residues" evidence="11">
    <location>
        <begin position="618"/>
        <end position="627"/>
    </location>
</feature>
<feature type="domain" description="Helicase ATP-binding" evidence="12">
    <location>
        <begin position="180"/>
        <end position="387"/>
    </location>
</feature>
<dbReference type="InterPro" id="IPR014001">
    <property type="entry name" value="Helicase_ATP-bd"/>
</dbReference>
<comment type="similarity">
    <text evidence="7">Belongs to the DEAD box helicase family. DDX52/ROK1 subfamily.</text>
</comment>
<keyword evidence="6" id="KW-0694">RNA-binding</keyword>
<keyword evidence="2 10" id="KW-0547">Nucleotide-binding</keyword>
<evidence type="ECO:0000256" key="5">
    <source>
        <dbReference type="ARBA" id="ARBA00022840"/>
    </source>
</evidence>
<dbReference type="InterPro" id="IPR011545">
    <property type="entry name" value="DEAD/DEAH_box_helicase_dom"/>
</dbReference>
<dbReference type="Pfam" id="PF00271">
    <property type="entry name" value="Helicase_C"/>
    <property type="match status" value="1"/>
</dbReference>
<evidence type="ECO:0000259" key="13">
    <source>
        <dbReference type="PROSITE" id="PS51194"/>
    </source>
</evidence>
<evidence type="ECO:0000256" key="4">
    <source>
        <dbReference type="ARBA" id="ARBA00022806"/>
    </source>
</evidence>
<keyword evidence="3 10" id="KW-0378">Hydrolase</keyword>
<evidence type="ECO:0000256" key="6">
    <source>
        <dbReference type="ARBA" id="ARBA00022884"/>
    </source>
</evidence>
<feature type="region of interest" description="Disordered" evidence="11">
    <location>
        <begin position="560"/>
        <end position="627"/>
    </location>
</feature>
<dbReference type="GO" id="GO:0016787">
    <property type="term" value="F:hydrolase activity"/>
    <property type="evidence" value="ECO:0007669"/>
    <property type="project" value="UniProtKB-KW"/>
</dbReference>
<evidence type="ECO:0000259" key="14">
    <source>
        <dbReference type="PROSITE" id="PS51195"/>
    </source>
</evidence>
<evidence type="ECO:0000256" key="8">
    <source>
        <dbReference type="ARBA" id="ARBA00047984"/>
    </source>
</evidence>
<evidence type="ECO:0000313" key="16">
    <source>
        <dbReference type="Proteomes" id="UP001055712"/>
    </source>
</evidence>
<dbReference type="GO" id="GO:0003723">
    <property type="term" value="F:RNA binding"/>
    <property type="evidence" value="ECO:0007669"/>
    <property type="project" value="UniProtKB-KW"/>
</dbReference>
<gene>
    <name evidence="15" type="ORF">D9Q98_001145</name>
</gene>
<dbReference type="Proteomes" id="UP001055712">
    <property type="component" value="Unassembled WGS sequence"/>
</dbReference>
<dbReference type="InterPro" id="IPR000629">
    <property type="entry name" value="RNA-helicase_DEAD-box_CS"/>
</dbReference>
<evidence type="ECO:0000256" key="9">
    <source>
        <dbReference type="PROSITE-ProRule" id="PRU00552"/>
    </source>
</evidence>
<dbReference type="Pfam" id="PF00270">
    <property type="entry name" value="DEAD"/>
    <property type="match status" value="1"/>
</dbReference>
<dbReference type="PROSITE" id="PS00039">
    <property type="entry name" value="DEAD_ATP_HELICASE"/>
    <property type="match status" value="1"/>
</dbReference>
<evidence type="ECO:0000259" key="12">
    <source>
        <dbReference type="PROSITE" id="PS51192"/>
    </source>
</evidence>
<dbReference type="PROSITE" id="PS51194">
    <property type="entry name" value="HELICASE_CTER"/>
    <property type="match status" value="1"/>
</dbReference>
<dbReference type="PANTHER" id="PTHR47959:SF15">
    <property type="entry name" value="RNA HELICASE"/>
    <property type="match status" value="1"/>
</dbReference>
<dbReference type="EC" id="3.6.4.13" evidence="1"/>
<dbReference type="SUPFAM" id="SSF52540">
    <property type="entry name" value="P-loop containing nucleoside triphosphate hydrolases"/>
    <property type="match status" value="1"/>
</dbReference>
<dbReference type="SMART" id="SM00490">
    <property type="entry name" value="HELICc"/>
    <property type="match status" value="1"/>
</dbReference>
<dbReference type="OrthoDB" id="360161at2759"/>
<organism evidence="15 16">
    <name type="scientific">Chlorella vulgaris</name>
    <name type="common">Green alga</name>
    <dbReference type="NCBI Taxonomy" id="3077"/>
    <lineage>
        <taxon>Eukaryota</taxon>
        <taxon>Viridiplantae</taxon>
        <taxon>Chlorophyta</taxon>
        <taxon>core chlorophytes</taxon>
        <taxon>Trebouxiophyceae</taxon>
        <taxon>Chlorellales</taxon>
        <taxon>Chlorellaceae</taxon>
        <taxon>Chlorella clade</taxon>
        <taxon>Chlorella</taxon>
    </lineage>
</organism>
<dbReference type="InterPro" id="IPR044764">
    <property type="entry name" value="DDX52/Rok1_DEADc"/>
</dbReference>
<keyword evidence="5 10" id="KW-0067">ATP-binding</keyword>
<feature type="domain" description="Helicase C-terminal" evidence="13">
    <location>
        <begin position="415"/>
        <end position="559"/>
    </location>
</feature>
<accession>A0A9D4TZK5</accession>
<dbReference type="CDD" id="cd17957">
    <property type="entry name" value="DEADc_DDX52"/>
    <property type="match status" value="1"/>
</dbReference>
<protein>
    <recommendedName>
        <fullName evidence="1">RNA helicase</fullName>
        <ecNumber evidence="1">3.6.4.13</ecNumber>
    </recommendedName>
</protein>